<dbReference type="SUPFAM" id="SSF52283">
    <property type="entry name" value="Formate/glycerate dehydrogenase catalytic domain-like"/>
    <property type="match status" value="1"/>
</dbReference>
<keyword evidence="3" id="KW-0670">Pyruvate</keyword>
<dbReference type="InterPro" id="IPR006140">
    <property type="entry name" value="D-isomer_DH_NAD-bd"/>
</dbReference>
<gene>
    <name evidence="3" type="ORF">RGI145_00350</name>
</gene>
<keyword evidence="1" id="KW-0560">Oxidoreductase</keyword>
<name>A0A1L7AAH9_9PROT</name>
<feature type="domain" description="D-isomer specific 2-hydroxyacid dehydrogenase NAD-binding" evidence="2">
    <location>
        <begin position="103"/>
        <end position="273"/>
    </location>
</feature>
<dbReference type="STRING" id="257708.RGI145_00350"/>
<dbReference type="AlphaFoldDB" id="A0A1L7AAH9"/>
<dbReference type="GO" id="GO:0051287">
    <property type="term" value="F:NAD binding"/>
    <property type="evidence" value="ECO:0007669"/>
    <property type="project" value="InterPro"/>
</dbReference>
<dbReference type="PANTHER" id="PTHR10996">
    <property type="entry name" value="2-HYDROXYACID DEHYDROGENASE-RELATED"/>
    <property type="match status" value="1"/>
</dbReference>
<sequence>MSLVYKSEPVRGAAWAARFATMLPDLPFHIWPDTGDPATARYLAAWQPPEDLATRFPALEVLFSVGAGVDQFDLRTLPPGLRVVRMIEPGLEAGMVEYVTLSVLALHRGLPLYLERQRQALWQPEKPVPATQRRVGVLGLGVLGRAVLERLRGFGFPLSGWSRGRHDLPGIACHAGREELPAFLAGADILVCLLPLTAETRGLLGRHNLAALPRGAGLVNVGRGPHLVAGDLLAALDSGQVSAAILDVCDPEPPPPDHPFWTHPRIWMTPHVASTTSHEAGADALIANIRRHRNGEPMLGEVERGRGY</sequence>
<dbReference type="PANTHER" id="PTHR10996:SF114">
    <property type="entry name" value="GLYOXYLATE_HYDROXYPYRUVATE REDUCTASE A"/>
    <property type="match status" value="1"/>
</dbReference>
<proteinExistence type="predicted"/>
<dbReference type="KEGG" id="rgi:RGI145_00350"/>
<protein>
    <submittedName>
        <fullName evidence="3">Glyoxylate/hydroxypyruvate reductase A</fullName>
    </submittedName>
</protein>
<dbReference type="GO" id="GO:0005829">
    <property type="term" value="C:cytosol"/>
    <property type="evidence" value="ECO:0007669"/>
    <property type="project" value="TreeGrafter"/>
</dbReference>
<dbReference type="Gene3D" id="3.40.50.720">
    <property type="entry name" value="NAD(P)-binding Rossmann-like Domain"/>
    <property type="match status" value="2"/>
</dbReference>
<dbReference type="SUPFAM" id="SSF51735">
    <property type="entry name" value="NAD(P)-binding Rossmann-fold domains"/>
    <property type="match status" value="1"/>
</dbReference>
<dbReference type="Proteomes" id="UP000185494">
    <property type="component" value="Chromosome 1"/>
</dbReference>
<evidence type="ECO:0000256" key="1">
    <source>
        <dbReference type="ARBA" id="ARBA00023002"/>
    </source>
</evidence>
<organism evidence="3 4">
    <name type="scientific">Roseomonas gilardii</name>
    <dbReference type="NCBI Taxonomy" id="257708"/>
    <lineage>
        <taxon>Bacteria</taxon>
        <taxon>Pseudomonadati</taxon>
        <taxon>Pseudomonadota</taxon>
        <taxon>Alphaproteobacteria</taxon>
        <taxon>Acetobacterales</taxon>
        <taxon>Roseomonadaceae</taxon>
        <taxon>Roseomonas</taxon>
    </lineage>
</organism>
<dbReference type="GO" id="GO:0030267">
    <property type="term" value="F:glyoxylate reductase (NADPH) activity"/>
    <property type="evidence" value="ECO:0007669"/>
    <property type="project" value="TreeGrafter"/>
</dbReference>
<accession>A0A1L7AAH9</accession>
<dbReference type="InterPro" id="IPR050223">
    <property type="entry name" value="D-isomer_2-hydroxyacid_DH"/>
</dbReference>
<dbReference type="GO" id="GO:0016618">
    <property type="term" value="F:hydroxypyruvate reductase [NAD(P)H] activity"/>
    <property type="evidence" value="ECO:0007669"/>
    <property type="project" value="TreeGrafter"/>
</dbReference>
<dbReference type="Pfam" id="PF02826">
    <property type="entry name" value="2-Hacid_dh_C"/>
    <property type="match status" value="1"/>
</dbReference>
<dbReference type="RefSeq" id="WP_075796776.1">
    <property type="nucleotide sequence ID" value="NZ_CP015583.1"/>
</dbReference>
<evidence type="ECO:0000259" key="2">
    <source>
        <dbReference type="Pfam" id="PF02826"/>
    </source>
</evidence>
<reference evidence="3 4" key="1">
    <citation type="submission" date="2016-05" db="EMBL/GenBank/DDBJ databases">
        <title>Complete Genome and Methylome Analysis of Psychrotrophic Bacterial Isolates from Antarctic Lake Untersee.</title>
        <authorList>
            <person name="Fomenkov A."/>
            <person name="Akimov V.N."/>
            <person name="Vasilyeva L.V."/>
            <person name="Andersen D."/>
            <person name="Vincze T."/>
            <person name="Roberts R.J."/>
        </authorList>
    </citation>
    <scope>NUCLEOTIDE SEQUENCE [LARGE SCALE GENOMIC DNA]</scope>
    <source>
        <strain evidence="3 4">U14-5</strain>
    </source>
</reference>
<dbReference type="InterPro" id="IPR036291">
    <property type="entry name" value="NAD(P)-bd_dom_sf"/>
</dbReference>
<evidence type="ECO:0000313" key="3">
    <source>
        <dbReference type="EMBL" id="APT55805.1"/>
    </source>
</evidence>
<dbReference type="EMBL" id="CP015583">
    <property type="protein sequence ID" value="APT55805.1"/>
    <property type="molecule type" value="Genomic_DNA"/>
</dbReference>
<evidence type="ECO:0000313" key="4">
    <source>
        <dbReference type="Proteomes" id="UP000185494"/>
    </source>
</evidence>
<dbReference type="CDD" id="cd12164">
    <property type="entry name" value="GDH_like_2"/>
    <property type="match status" value="1"/>
</dbReference>